<feature type="compositionally biased region" description="Basic and acidic residues" evidence="1">
    <location>
        <begin position="146"/>
        <end position="158"/>
    </location>
</feature>
<accession>A0A9W8MC03</accession>
<reference evidence="2" key="1">
    <citation type="submission" date="2022-06" db="EMBL/GenBank/DDBJ databases">
        <title>Genome Sequence of Candolleomyces eurysporus.</title>
        <authorList>
            <person name="Buettner E."/>
        </authorList>
    </citation>
    <scope>NUCLEOTIDE SEQUENCE</scope>
    <source>
        <strain evidence="2">VTCC 930004</strain>
    </source>
</reference>
<evidence type="ECO:0008006" key="4">
    <source>
        <dbReference type="Google" id="ProtNLM"/>
    </source>
</evidence>
<evidence type="ECO:0000256" key="1">
    <source>
        <dbReference type="SAM" id="MobiDB-lite"/>
    </source>
</evidence>
<gene>
    <name evidence="2" type="ORF">H1R20_g13985</name>
</gene>
<feature type="non-terminal residue" evidence="2">
    <location>
        <position position="969"/>
    </location>
</feature>
<dbReference type="InterPro" id="IPR004242">
    <property type="entry name" value="Transposase_21"/>
</dbReference>
<feature type="region of interest" description="Disordered" evidence="1">
    <location>
        <begin position="53"/>
        <end position="89"/>
    </location>
</feature>
<dbReference type="EMBL" id="JANBPK010001419">
    <property type="protein sequence ID" value="KAJ2923109.1"/>
    <property type="molecule type" value="Genomic_DNA"/>
</dbReference>
<proteinExistence type="predicted"/>
<evidence type="ECO:0000313" key="2">
    <source>
        <dbReference type="EMBL" id="KAJ2923109.1"/>
    </source>
</evidence>
<name>A0A9W8MC03_9AGAR</name>
<organism evidence="2 3">
    <name type="scientific">Candolleomyces eurysporus</name>
    <dbReference type="NCBI Taxonomy" id="2828524"/>
    <lineage>
        <taxon>Eukaryota</taxon>
        <taxon>Fungi</taxon>
        <taxon>Dikarya</taxon>
        <taxon>Basidiomycota</taxon>
        <taxon>Agaricomycotina</taxon>
        <taxon>Agaricomycetes</taxon>
        <taxon>Agaricomycetidae</taxon>
        <taxon>Agaricales</taxon>
        <taxon>Agaricineae</taxon>
        <taxon>Psathyrellaceae</taxon>
        <taxon>Candolleomyces</taxon>
    </lineage>
</organism>
<dbReference type="Pfam" id="PF02992">
    <property type="entry name" value="Transposase_21"/>
    <property type="match status" value="1"/>
</dbReference>
<dbReference type="OrthoDB" id="2404451at2759"/>
<evidence type="ECO:0000313" key="3">
    <source>
        <dbReference type="Proteomes" id="UP001140091"/>
    </source>
</evidence>
<feature type="compositionally biased region" description="Acidic residues" evidence="1">
    <location>
        <begin position="136"/>
        <end position="145"/>
    </location>
</feature>
<feature type="region of interest" description="Disordered" evidence="1">
    <location>
        <begin position="136"/>
        <end position="158"/>
    </location>
</feature>
<dbReference type="Proteomes" id="UP001140091">
    <property type="component" value="Unassembled WGS sequence"/>
</dbReference>
<dbReference type="AlphaFoldDB" id="A0A9W8MC03"/>
<keyword evidence="3" id="KW-1185">Reference proteome</keyword>
<comment type="caution">
    <text evidence="2">The sequence shown here is derived from an EMBL/GenBank/DDBJ whole genome shotgun (WGS) entry which is preliminary data.</text>
</comment>
<sequence length="969" mass="109758">MPKAAPDPYPCHCGCGATVHKDITPQTERKHISNPPNRAQRWAFNRQQREAGADFSSFLPPLEDDNESQLSNKPAAAGPSFADDIPAAAGPSFADNVPLHDFELSKDLELPPVDLLIVEEVLHEWEPFEAALAEDGGLEEEDEGIEKEYEQRDGGFDYDREDEYHLNMGDMSDELEAQMEKMVAEFASELRESDMDLLQAYNLKLEDNLTDATYAHLSRAFPKHQIASLKATRKRVEYLAQFQPQPYDCCINTCVCYTGPNETLDKCCFCGEPRYNSSGKPRKRFNYIPLTPHLASLYQDLKMVKQMSYRHNYKPQADPIEDLYDGKIYQLLCETKVTVEKTEQDHKFFEQETDIALGLSSDGFAPFKSRKQTCWPLLVFNHNLPPDICFRFEHLLCVGVIPGPKKPKDFDFFLWPFVFEMLKLALGVKSYHGVLERMFLLQAFLILASGDMPAVAMMLLMKGHNGIFPCRMCKIRGVLKPGTTTYYAPLVYPANMDAPEDSSHPYDPAKLPLRTHQQFLEDGCHSQSAPNATQAELRSKLSGVKGVPLLALLPSLFFPSSFPFDFMHLLYENVAKNLIGFWCGNFKDLDHDNQGYTVEKGLWEAIGKATAASGRTTPGAYGPAVPNFTEDGVKLMADMYSFWFQFLGPIFLEKSFPNRQIYTHFIELVELISLCLQFSITKAEVHKVRQGFISWVQDYENCHFPFSNLDNRVLAHAQLTQIKNTYHLHAALSLKVPKGTSSIRWEYTIGDELYSKYILVSPKRSDPPIPSGLFTKLAAALITCLSPLAATADDLIPISVAKNVLHQSEIESWGRLRQLECGDTMLASEIVHQEAEDRRNASFVRYELYVDGNQQSFGARPRYTGKTFFGELKFIFLLKIPPTPKLNITLLTFVAFAVIDECDNPTLHPSGLDIHVYSNQHGLDIVDITTVQLLVGRAHWNNRWAIFDRSRDLVRTTFIEEESNSDTEE</sequence>
<protein>
    <recommendedName>
        <fullName evidence="4">Transposase family Tnp2 protein</fullName>
    </recommendedName>
</protein>